<dbReference type="AlphaFoldDB" id="A0A1M7PDZ1"/>
<dbReference type="GO" id="GO:0015643">
    <property type="term" value="F:toxic substance binding"/>
    <property type="evidence" value="ECO:0007669"/>
    <property type="project" value="InterPro"/>
</dbReference>
<reference evidence="3 4" key="1">
    <citation type="submission" date="2016-11" db="EMBL/GenBank/DDBJ databases">
        <authorList>
            <person name="Jaros S."/>
            <person name="Januszkiewicz K."/>
            <person name="Wedrychowicz H."/>
        </authorList>
    </citation>
    <scope>NUCLEOTIDE SEQUENCE [LARGE SCALE GENOMIC DNA]</scope>
    <source>
        <strain evidence="3 4">LMG 26898</strain>
    </source>
</reference>
<evidence type="ECO:0000256" key="1">
    <source>
        <dbReference type="ARBA" id="ARBA00009346"/>
    </source>
</evidence>
<keyword evidence="2" id="KW-0079">Bacteriocin immunity</keyword>
<dbReference type="RefSeq" id="WP_073168992.1">
    <property type="nucleotide sequence ID" value="NZ_FRDA01000010.1"/>
</dbReference>
<dbReference type="STRING" id="1190415.SAMN05216593_11023"/>
<dbReference type="EMBL" id="FRDA01000010">
    <property type="protein sequence ID" value="SHN15241.1"/>
    <property type="molecule type" value="Genomic_DNA"/>
</dbReference>
<evidence type="ECO:0000256" key="2">
    <source>
        <dbReference type="ARBA" id="ARBA00023025"/>
    </source>
</evidence>
<dbReference type="SUPFAM" id="SSF47345">
    <property type="entry name" value="Colicin E immunity proteins"/>
    <property type="match status" value="1"/>
</dbReference>
<dbReference type="GO" id="GO:0030153">
    <property type="term" value="P:bacteriocin immunity"/>
    <property type="evidence" value="ECO:0007669"/>
    <property type="project" value="UniProtKB-KW"/>
</dbReference>
<dbReference type="Gene3D" id="1.10.1200.20">
    <property type="entry name" value="Colicin E immunity protein"/>
    <property type="match status" value="1"/>
</dbReference>
<dbReference type="Proteomes" id="UP000183983">
    <property type="component" value="Unassembled WGS sequence"/>
</dbReference>
<dbReference type="CDD" id="cd16363">
    <property type="entry name" value="Col_Im_like"/>
    <property type="match status" value="1"/>
</dbReference>
<dbReference type="Pfam" id="PF01320">
    <property type="entry name" value="Colicin_Pyocin"/>
    <property type="match status" value="1"/>
</dbReference>
<sequence length="336" mass="37475">MSSHSVSKQHFSDYTEAEFLHCMEQILGTKPHGRDRQAERLLNRFAEVTEYPDSTDLIFWPEDGSDTSAKGITDIIRQWREANGLPGFKAADPDYQPPRHEPAGSMGIDEVKKLLVRPAAEFVVSNSPSTDQVVESWIGKVSLYGLEEGVPKNDQGVELHPYAQLHLGSLPFKHPLLEGVSVITLFVAEPLPEAFEPMGNNWLIREYGPDHVLVPKELPVAGSTIKAVSLKVAFVAEDFPLWDEGGIPTYLDAEIVELERSGQIESYEDLGAHAYGHKVGGYPSFCQPGIDPGEDFEFVFQLSSDPEINLNVVDSGSLMFWKSKVTGEWVLYYDFY</sequence>
<comment type="similarity">
    <text evidence="1">Belongs to the colicins ColE2/ColE8/ColE9 and pyocins S1/S2 family.</text>
</comment>
<name>A0A1M7PDZ1_9PSED</name>
<dbReference type="Gene3D" id="2.30.320.10">
    <property type="entry name" value="YwqG-like"/>
    <property type="match status" value="1"/>
</dbReference>
<organism evidence="3 4">
    <name type="scientific">Pseudomonas asturiensis</name>
    <dbReference type="NCBI Taxonomy" id="1190415"/>
    <lineage>
        <taxon>Bacteria</taxon>
        <taxon>Pseudomonadati</taxon>
        <taxon>Pseudomonadota</taxon>
        <taxon>Gammaproteobacteria</taxon>
        <taxon>Pseudomonadales</taxon>
        <taxon>Pseudomonadaceae</taxon>
        <taxon>Pseudomonas</taxon>
    </lineage>
</organism>
<evidence type="ECO:0000313" key="3">
    <source>
        <dbReference type="EMBL" id="SHN15241.1"/>
    </source>
</evidence>
<protein>
    <submittedName>
        <fullName evidence="3">Colicin immunity protein / pyocin immunity protein</fullName>
    </submittedName>
</protein>
<accession>A0A1M7PDZ1</accession>
<dbReference type="InterPro" id="IPR035900">
    <property type="entry name" value="Colicin_E_sf"/>
</dbReference>
<dbReference type="OrthoDB" id="8792814at2"/>
<evidence type="ECO:0000313" key="4">
    <source>
        <dbReference type="Proteomes" id="UP000183983"/>
    </source>
</evidence>
<proteinExistence type="inferred from homology"/>
<dbReference type="PRINTS" id="PR01299">
    <property type="entry name" value="PYOCIN"/>
</dbReference>
<gene>
    <name evidence="3" type="ORF">SAMN05216593_11023</name>
</gene>
<dbReference type="InterPro" id="IPR000290">
    <property type="entry name" value="Colicin_pyocin"/>
</dbReference>